<accession>A0ABP8M753</accession>
<comment type="caution">
    <text evidence="2">The sequence shown here is derived from an EMBL/GenBank/DDBJ whole genome shotgun (WGS) entry which is preliminary data.</text>
</comment>
<gene>
    <name evidence="2" type="ORF">GCM10023156_05460</name>
</gene>
<dbReference type="EMBL" id="BAABGA010000008">
    <property type="protein sequence ID" value="GAA4445627.1"/>
    <property type="molecule type" value="Genomic_DNA"/>
</dbReference>
<keyword evidence="3" id="KW-1185">Reference proteome</keyword>
<evidence type="ECO:0000313" key="3">
    <source>
        <dbReference type="Proteomes" id="UP001500840"/>
    </source>
</evidence>
<dbReference type="Proteomes" id="UP001500840">
    <property type="component" value="Unassembled WGS sequence"/>
</dbReference>
<name>A0ABP8M753_9BACT</name>
<keyword evidence="1" id="KW-0732">Signal</keyword>
<evidence type="ECO:0000313" key="2">
    <source>
        <dbReference type="EMBL" id="GAA4445627.1"/>
    </source>
</evidence>
<feature type="chain" id="PRO_5046060985" evidence="1">
    <location>
        <begin position="23"/>
        <end position="298"/>
    </location>
</feature>
<sequence length="298" mass="33955">MELCMTKITLLTMLFVVSIPIACCEAQSLGYSRNRIAMSFDGNSAPDHDYKWPTGDPDDWGALPASCAIIAKLGLQKQLVHCSYNNFIDSPPGPDAENQLKISADGVIKYWGFDRDVFFDVTIEQRQAVENLAAEMAMSTDRDPLYFIHAGLSEFLYLAVKEVVRNEKVDSLAHVYLVSHSAFNENDCRRKSHHTWNDVQQLSGGRIKYTKIKDQNDKEDPNHLWHSGKNFAVWHWMRDHPEPDVRWMYSRLKAHRGQVADISDCGMLFYLLVGDADGSPVKFRDFIGNRIVSKNHSE</sequence>
<protein>
    <submittedName>
        <fullName evidence="2">Uncharacterized protein</fullName>
    </submittedName>
</protein>
<feature type="signal peptide" evidence="1">
    <location>
        <begin position="1"/>
        <end position="22"/>
    </location>
</feature>
<organism evidence="2 3">
    <name type="scientific">Novipirellula rosea</name>
    <dbReference type="NCBI Taxonomy" id="1031540"/>
    <lineage>
        <taxon>Bacteria</taxon>
        <taxon>Pseudomonadati</taxon>
        <taxon>Planctomycetota</taxon>
        <taxon>Planctomycetia</taxon>
        <taxon>Pirellulales</taxon>
        <taxon>Pirellulaceae</taxon>
        <taxon>Novipirellula</taxon>
    </lineage>
</organism>
<evidence type="ECO:0000256" key="1">
    <source>
        <dbReference type="SAM" id="SignalP"/>
    </source>
</evidence>
<proteinExistence type="predicted"/>
<reference evidence="3" key="1">
    <citation type="journal article" date="2019" name="Int. J. Syst. Evol. Microbiol.">
        <title>The Global Catalogue of Microorganisms (GCM) 10K type strain sequencing project: providing services to taxonomists for standard genome sequencing and annotation.</title>
        <authorList>
            <consortium name="The Broad Institute Genomics Platform"/>
            <consortium name="The Broad Institute Genome Sequencing Center for Infectious Disease"/>
            <person name="Wu L."/>
            <person name="Ma J."/>
        </authorList>
    </citation>
    <scope>NUCLEOTIDE SEQUENCE [LARGE SCALE GENOMIC DNA]</scope>
    <source>
        <strain evidence="3">JCM 17759</strain>
    </source>
</reference>